<feature type="compositionally biased region" description="Polar residues" evidence="1">
    <location>
        <begin position="8"/>
        <end position="24"/>
    </location>
</feature>
<comment type="caution">
    <text evidence="3">The sequence shown here is derived from an EMBL/GenBank/DDBJ whole genome shotgun (WGS) entry which is preliminary data.</text>
</comment>
<accession>A0AAN7A886</accession>
<reference evidence="3" key="2">
    <citation type="submission" date="2023-05" db="EMBL/GenBank/DDBJ databases">
        <authorList>
            <consortium name="Lawrence Berkeley National Laboratory"/>
            <person name="Steindorff A."/>
            <person name="Hensen N."/>
            <person name="Bonometti L."/>
            <person name="Westerberg I."/>
            <person name="Brannstrom I.O."/>
            <person name="Guillou S."/>
            <person name="Cros-Aarteil S."/>
            <person name="Calhoun S."/>
            <person name="Haridas S."/>
            <person name="Kuo A."/>
            <person name="Mondo S."/>
            <person name="Pangilinan J."/>
            <person name="Riley R."/>
            <person name="Labutti K."/>
            <person name="Andreopoulos B."/>
            <person name="Lipzen A."/>
            <person name="Chen C."/>
            <person name="Yanf M."/>
            <person name="Daum C."/>
            <person name="Ng V."/>
            <person name="Clum A."/>
            <person name="Ohm R."/>
            <person name="Martin F."/>
            <person name="Silar P."/>
            <person name="Natvig D."/>
            <person name="Lalanne C."/>
            <person name="Gautier V."/>
            <person name="Ament-Velasquez S.L."/>
            <person name="Kruys A."/>
            <person name="Hutchinson M.I."/>
            <person name="Powell A.J."/>
            <person name="Barry K."/>
            <person name="Miller A.N."/>
            <person name="Grigoriev I.V."/>
            <person name="Debuchy R."/>
            <person name="Gladieux P."/>
            <person name="Thoren M.H."/>
            <person name="Johannesson H."/>
        </authorList>
    </citation>
    <scope>NUCLEOTIDE SEQUENCE</scope>
    <source>
        <strain evidence="3">CBS 892.96</strain>
    </source>
</reference>
<evidence type="ECO:0000256" key="2">
    <source>
        <dbReference type="SAM" id="Phobius"/>
    </source>
</evidence>
<keyword evidence="2" id="KW-0472">Membrane</keyword>
<protein>
    <submittedName>
        <fullName evidence="3">Uncharacterized protein</fullName>
    </submittedName>
</protein>
<keyword evidence="2" id="KW-0812">Transmembrane</keyword>
<evidence type="ECO:0000313" key="3">
    <source>
        <dbReference type="EMBL" id="KAK4176949.1"/>
    </source>
</evidence>
<keyword evidence="2" id="KW-1133">Transmembrane helix</keyword>
<evidence type="ECO:0000313" key="4">
    <source>
        <dbReference type="Proteomes" id="UP001302321"/>
    </source>
</evidence>
<reference evidence="3" key="1">
    <citation type="journal article" date="2023" name="Mol. Phylogenet. Evol.">
        <title>Genome-scale phylogeny and comparative genomics of the fungal order Sordariales.</title>
        <authorList>
            <person name="Hensen N."/>
            <person name="Bonometti L."/>
            <person name="Westerberg I."/>
            <person name="Brannstrom I.O."/>
            <person name="Guillou S."/>
            <person name="Cros-Aarteil S."/>
            <person name="Calhoun S."/>
            <person name="Haridas S."/>
            <person name="Kuo A."/>
            <person name="Mondo S."/>
            <person name="Pangilinan J."/>
            <person name="Riley R."/>
            <person name="LaButti K."/>
            <person name="Andreopoulos B."/>
            <person name="Lipzen A."/>
            <person name="Chen C."/>
            <person name="Yan M."/>
            <person name="Daum C."/>
            <person name="Ng V."/>
            <person name="Clum A."/>
            <person name="Steindorff A."/>
            <person name="Ohm R.A."/>
            <person name="Martin F."/>
            <person name="Silar P."/>
            <person name="Natvig D.O."/>
            <person name="Lalanne C."/>
            <person name="Gautier V."/>
            <person name="Ament-Velasquez S.L."/>
            <person name="Kruys A."/>
            <person name="Hutchinson M.I."/>
            <person name="Powell A.J."/>
            <person name="Barry K."/>
            <person name="Miller A.N."/>
            <person name="Grigoriev I.V."/>
            <person name="Debuchy R."/>
            <person name="Gladieux P."/>
            <person name="Hiltunen Thoren M."/>
            <person name="Johannesson H."/>
        </authorList>
    </citation>
    <scope>NUCLEOTIDE SEQUENCE</scope>
    <source>
        <strain evidence="3">CBS 892.96</strain>
    </source>
</reference>
<feature type="transmembrane region" description="Helical" evidence="2">
    <location>
        <begin position="149"/>
        <end position="168"/>
    </location>
</feature>
<dbReference type="AlphaFoldDB" id="A0AAN7A886"/>
<sequence length="210" mass="24010">MDIESQKEVQQLPLSTSNYPQTRPRTPILKLKTDLSVYHDETSTHPEASPDAWDWPITLRQLTALFLFTLQLLITTSWQPGLLSLAIPISSSFLLIVDAIITCSAVSISSYVHFCIASLDYEPVWGFLPWPNQAEATEAQRRWTWKPRYFYIMAIDETVILVAAASTGLQNVCLWALLVVTAGSWYLGWRLRAVQVMSSRLWRAKSWRFC</sequence>
<keyword evidence="4" id="KW-1185">Reference proteome</keyword>
<feature type="region of interest" description="Disordered" evidence="1">
    <location>
        <begin position="1"/>
        <end position="24"/>
    </location>
</feature>
<dbReference type="EMBL" id="MU866179">
    <property type="protein sequence ID" value="KAK4176949.1"/>
    <property type="molecule type" value="Genomic_DNA"/>
</dbReference>
<dbReference type="Proteomes" id="UP001302321">
    <property type="component" value="Unassembled WGS sequence"/>
</dbReference>
<name>A0AAN7A886_9PEZI</name>
<proteinExistence type="predicted"/>
<evidence type="ECO:0000256" key="1">
    <source>
        <dbReference type="SAM" id="MobiDB-lite"/>
    </source>
</evidence>
<gene>
    <name evidence="3" type="ORF">QBC36DRAFT_289988</name>
</gene>
<feature type="transmembrane region" description="Helical" evidence="2">
    <location>
        <begin position="174"/>
        <end position="191"/>
    </location>
</feature>
<organism evidence="3 4">
    <name type="scientific">Triangularia setosa</name>
    <dbReference type="NCBI Taxonomy" id="2587417"/>
    <lineage>
        <taxon>Eukaryota</taxon>
        <taxon>Fungi</taxon>
        <taxon>Dikarya</taxon>
        <taxon>Ascomycota</taxon>
        <taxon>Pezizomycotina</taxon>
        <taxon>Sordariomycetes</taxon>
        <taxon>Sordariomycetidae</taxon>
        <taxon>Sordariales</taxon>
        <taxon>Podosporaceae</taxon>
        <taxon>Triangularia</taxon>
    </lineage>
</organism>